<dbReference type="InterPro" id="IPR005471">
    <property type="entry name" value="Tscrpt_reg_IclR_N"/>
</dbReference>
<name>A0A7X3CR74_9BACL</name>
<feature type="domain" description="HTH iclR-type" evidence="4">
    <location>
        <begin position="9"/>
        <end position="71"/>
    </location>
</feature>
<dbReference type="InterPro" id="IPR029016">
    <property type="entry name" value="GAF-like_dom_sf"/>
</dbReference>
<dbReference type="PANTHER" id="PTHR30136:SF24">
    <property type="entry name" value="HTH-TYPE TRANSCRIPTIONAL REPRESSOR ALLR"/>
    <property type="match status" value="1"/>
</dbReference>
<dbReference type="InterPro" id="IPR036390">
    <property type="entry name" value="WH_DNA-bd_sf"/>
</dbReference>
<protein>
    <submittedName>
        <fullName evidence="6">Helix-turn-helix domain-containing protein</fullName>
    </submittedName>
</protein>
<dbReference type="RefSeq" id="WP_127610621.1">
    <property type="nucleotide sequence ID" value="NZ_JARTHJ010000106.1"/>
</dbReference>
<dbReference type="PROSITE" id="PS51078">
    <property type="entry name" value="ICLR_ED"/>
    <property type="match status" value="1"/>
</dbReference>
<gene>
    <name evidence="6" type="ORF">GNP93_04525</name>
</gene>
<keyword evidence="3" id="KW-0804">Transcription</keyword>
<dbReference type="EMBL" id="WNZX01000002">
    <property type="protein sequence ID" value="MUG69937.1"/>
    <property type="molecule type" value="Genomic_DNA"/>
</dbReference>
<dbReference type="Proteomes" id="UP000450917">
    <property type="component" value="Unassembled WGS sequence"/>
</dbReference>
<dbReference type="SUPFAM" id="SSF55781">
    <property type="entry name" value="GAF domain-like"/>
    <property type="match status" value="1"/>
</dbReference>
<dbReference type="PANTHER" id="PTHR30136">
    <property type="entry name" value="HELIX-TURN-HELIX TRANSCRIPTIONAL REGULATOR, ICLR FAMILY"/>
    <property type="match status" value="1"/>
</dbReference>
<dbReference type="SUPFAM" id="SSF46785">
    <property type="entry name" value="Winged helix' DNA-binding domain"/>
    <property type="match status" value="1"/>
</dbReference>
<evidence type="ECO:0000256" key="1">
    <source>
        <dbReference type="ARBA" id="ARBA00023015"/>
    </source>
</evidence>
<keyword evidence="2" id="KW-0238">DNA-binding</keyword>
<evidence type="ECO:0000259" key="5">
    <source>
        <dbReference type="PROSITE" id="PS51078"/>
    </source>
</evidence>
<evidence type="ECO:0000256" key="3">
    <source>
        <dbReference type="ARBA" id="ARBA00023163"/>
    </source>
</evidence>
<dbReference type="AlphaFoldDB" id="A0A7X3CR74"/>
<evidence type="ECO:0000313" key="7">
    <source>
        <dbReference type="Proteomes" id="UP000450917"/>
    </source>
</evidence>
<dbReference type="PROSITE" id="PS51077">
    <property type="entry name" value="HTH_ICLR"/>
    <property type="match status" value="1"/>
</dbReference>
<proteinExistence type="predicted"/>
<sequence length="260" mass="29590">MREINMSSIRAIDRAIDVLEAFTLNKSTLTIEELSQLSKLPKNTAYRILYTLERRGLIQYDPETLTYSPGLRLIEFGLLKTSMLDVHQEAEPFLNELHLQTNQTVLMAVRENQGQVFYSLKKENENYEGLKVTAHVGVRRPFLYGVLGPVLLAYQPDEIIERVLSEPIEQITPFTVTDKELVRQRLLQIRKDRFFVELNETDIGVIGMSAPIFGLDGQAIAAIGVVGPEIQLNDRLEEIKQLIQSTAEKISSRMGYRPAE</sequence>
<dbReference type="InterPro" id="IPR036388">
    <property type="entry name" value="WH-like_DNA-bd_sf"/>
</dbReference>
<dbReference type="GO" id="GO:0003700">
    <property type="term" value="F:DNA-binding transcription factor activity"/>
    <property type="evidence" value="ECO:0007669"/>
    <property type="project" value="TreeGrafter"/>
</dbReference>
<feature type="domain" description="IclR-ED" evidence="5">
    <location>
        <begin position="72"/>
        <end position="256"/>
    </location>
</feature>
<evidence type="ECO:0000259" key="4">
    <source>
        <dbReference type="PROSITE" id="PS51077"/>
    </source>
</evidence>
<dbReference type="Pfam" id="PF01614">
    <property type="entry name" value="IclR_C"/>
    <property type="match status" value="1"/>
</dbReference>
<evidence type="ECO:0000256" key="2">
    <source>
        <dbReference type="ARBA" id="ARBA00023125"/>
    </source>
</evidence>
<dbReference type="SMART" id="SM00346">
    <property type="entry name" value="HTH_ICLR"/>
    <property type="match status" value="1"/>
</dbReference>
<evidence type="ECO:0000313" key="6">
    <source>
        <dbReference type="EMBL" id="MUG69937.1"/>
    </source>
</evidence>
<dbReference type="Gene3D" id="3.30.450.40">
    <property type="match status" value="1"/>
</dbReference>
<dbReference type="InterPro" id="IPR050707">
    <property type="entry name" value="HTH_MetabolicPath_Reg"/>
</dbReference>
<dbReference type="GO" id="GO:0003677">
    <property type="term" value="F:DNA binding"/>
    <property type="evidence" value="ECO:0007669"/>
    <property type="project" value="UniProtKB-KW"/>
</dbReference>
<dbReference type="InterPro" id="IPR014757">
    <property type="entry name" value="Tscrpt_reg_IclR_C"/>
</dbReference>
<dbReference type="Pfam" id="PF09339">
    <property type="entry name" value="HTH_IclR"/>
    <property type="match status" value="1"/>
</dbReference>
<keyword evidence="1" id="KW-0805">Transcription regulation</keyword>
<accession>A0A7X3CR74</accession>
<dbReference type="GO" id="GO:0045892">
    <property type="term" value="P:negative regulation of DNA-templated transcription"/>
    <property type="evidence" value="ECO:0007669"/>
    <property type="project" value="UniProtKB-ARBA"/>
</dbReference>
<dbReference type="Gene3D" id="1.10.10.10">
    <property type="entry name" value="Winged helix-like DNA-binding domain superfamily/Winged helix DNA-binding domain"/>
    <property type="match status" value="1"/>
</dbReference>
<keyword evidence="7" id="KW-1185">Reference proteome</keyword>
<comment type="caution">
    <text evidence="6">The sequence shown here is derived from an EMBL/GenBank/DDBJ whole genome shotgun (WGS) entry which is preliminary data.</text>
</comment>
<organism evidence="6 7">
    <name type="scientific">Paenibacillus validus</name>
    <dbReference type="NCBI Taxonomy" id="44253"/>
    <lineage>
        <taxon>Bacteria</taxon>
        <taxon>Bacillati</taxon>
        <taxon>Bacillota</taxon>
        <taxon>Bacilli</taxon>
        <taxon>Bacillales</taxon>
        <taxon>Paenibacillaceae</taxon>
        <taxon>Paenibacillus</taxon>
    </lineage>
</organism>
<reference evidence="6 7" key="1">
    <citation type="submission" date="2019-11" db="EMBL/GenBank/DDBJ databases">
        <title>Draft genome sequences of five Paenibacillus species of dairy origin.</title>
        <authorList>
            <person name="Olajide A.M."/>
            <person name="Chen S."/>
            <person name="Lapointe G."/>
        </authorList>
    </citation>
    <scope>NUCLEOTIDE SEQUENCE [LARGE SCALE GENOMIC DNA]</scope>
    <source>
        <strain evidence="6 7">2CS3</strain>
    </source>
</reference>